<evidence type="ECO:0000256" key="1">
    <source>
        <dbReference type="SAM" id="Phobius"/>
    </source>
</evidence>
<keyword evidence="1" id="KW-1133">Transmembrane helix</keyword>
<dbReference type="PANTHER" id="PTHR34722">
    <property type="entry name" value="HOMOLOG OF ODR-2 (TWO)-RELATED"/>
    <property type="match status" value="1"/>
</dbReference>
<dbReference type="AlphaFoldDB" id="A0A0M3HQC0"/>
<evidence type="ECO:0000313" key="2">
    <source>
        <dbReference type="Proteomes" id="UP000036681"/>
    </source>
</evidence>
<name>A0A0M3HQC0_ASCLU</name>
<organism evidence="2 3">
    <name type="scientific">Ascaris lumbricoides</name>
    <name type="common">Giant roundworm</name>
    <dbReference type="NCBI Taxonomy" id="6252"/>
    <lineage>
        <taxon>Eukaryota</taxon>
        <taxon>Metazoa</taxon>
        <taxon>Ecdysozoa</taxon>
        <taxon>Nematoda</taxon>
        <taxon>Chromadorea</taxon>
        <taxon>Rhabditida</taxon>
        <taxon>Spirurina</taxon>
        <taxon>Ascaridomorpha</taxon>
        <taxon>Ascaridoidea</taxon>
        <taxon>Ascarididae</taxon>
        <taxon>Ascaris</taxon>
    </lineage>
</organism>
<protein>
    <submittedName>
        <fullName evidence="3">ZP domain-containing protein</fullName>
    </submittedName>
</protein>
<sequence>MYLYGNLAKGNTITSSRVPLNIQHINVHIVKDTCGRIVAIRVCLQSMKNYSKTVLCRGGVIYDYFSSLRIQYFFEPKNFTSQCDDPMKPHNIGLVPCRTICLTLSQDFIVMGRKTGKKLTIRGCATAINRFGFFNRTMALFDRYDICRNMKVSDLFRYETDSQTVRVCSCLGDRCNASVSRAPFVNRLAAIVALFLYVIYSL</sequence>
<keyword evidence="1" id="KW-0472">Membrane</keyword>
<dbReference type="GO" id="GO:0042048">
    <property type="term" value="P:olfactory behavior"/>
    <property type="evidence" value="ECO:0007669"/>
    <property type="project" value="TreeGrafter"/>
</dbReference>
<dbReference type="PANTHER" id="PTHR34722:SF8">
    <property type="entry name" value="HOMOLOG OF ODR-2 (TWO)"/>
    <property type="match status" value="1"/>
</dbReference>
<dbReference type="GO" id="GO:0030424">
    <property type="term" value="C:axon"/>
    <property type="evidence" value="ECO:0007669"/>
    <property type="project" value="TreeGrafter"/>
</dbReference>
<proteinExistence type="predicted"/>
<evidence type="ECO:0000313" key="3">
    <source>
        <dbReference type="WBParaSite" id="ALUE_0000426601-mRNA-1"/>
    </source>
</evidence>
<dbReference type="Proteomes" id="UP000036681">
    <property type="component" value="Unplaced"/>
</dbReference>
<dbReference type="Pfam" id="PF06579">
    <property type="entry name" value="Ly-6_related"/>
    <property type="match status" value="1"/>
</dbReference>
<feature type="transmembrane region" description="Helical" evidence="1">
    <location>
        <begin position="184"/>
        <end position="200"/>
    </location>
</feature>
<keyword evidence="2" id="KW-1185">Reference proteome</keyword>
<dbReference type="GO" id="GO:1990834">
    <property type="term" value="P:response to odorant"/>
    <property type="evidence" value="ECO:0007669"/>
    <property type="project" value="TreeGrafter"/>
</dbReference>
<reference evidence="3" key="1">
    <citation type="submission" date="2017-02" db="UniProtKB">
        <authorList>
            <consortium name="WormBaseParasite"/>
        </authorList>
    </citation>
    <scope>IDENTIFICATION</scope>
</reference>
<keyword evidence="1" id="KW-0812">Transmembrane</keyword>
<dbReference type="WBParaSite" id="ALUE_0000426601-mRNA-1">
    <property type="protein sequence ID" value="ALUE_0000426601-mRNA-1"/>
    <property type="gene ID" value="ALUE_0000426601"/>
</dbReference>
<dbReference type="InterPro" id="IPR010558">
    <property type="entry name" value="Ly-6-related"/>
</dbReference>
<dbReference type="GO" id="GO:0043025">
    <property type="term" value="C:neuronal cell body"/>
    <property type="evidence" value="ECO:0007669"/>
    <property type="project" value="TreeGrafter"/>
</dbReference>
<accession>A0A0M3HQC0</accession>